<dbReference type="CDD" id="cd04301">
    <property type="entry name" value="NAT_SF"/>
    <property type="match status" value="1"/>
</dbReference>
<keyword evidence="3" id="KW-1185">Reference proteome</keyword>
<evidence type="ECO:0000313" key="2">
    <source>
        <dbReference type="EMBL" id="QPT37243.1"/>
    </source>
</evidence>
<organism evidence="2 3">
    <name type="scientific">Neisseria cinerea</name>
    <dbReference type="NCBI Taxonomy" id="483"/>
    <lineage>
        <taxon>Bacteria</taxon>
        <taxon>Pseudomonadati</taxon>
        <taxon>Pseudomonadota</taxon>
        <taxon>Betaproteobacteria</taxon>
        <taxon>Neisseriales</taxon>
        <taxon>Neisseriaceae</taxon>
        <taxon>Neisseria</taxon>
    </lineage>
</organism>
<proteinExistence type="predicted"/>
<dbReference type="GeneID" id="84021146"/>
<dbReference type="InterPro" id="IPR000182">
    <property type="entry name" value="GNAT_dom"/>
</dbReference>
<name>A0A7T3ESP3_NEICI</name>
<evidence type="ECO:0000259" key="1">
    <source>
        <dbReference type="PROSITE" id="PS51186"/>
    </source>
</evidence>
<dbReference type="Gene3D" id="3.40.630.30">
    <property type="match status" value="1"/>
</dbReference>
<dbReference type="GO" id="GO:0016747">
    <property type="term" value="F:acyltransferase activity, transferring groups other than amino-acyl groups"/>
    <property type="evidence" value="ECO:0007669"/>
    <property type="project" value="InterPro"/>
</dbReference>
<accession>A0A7T3ESP3</accession>
<feature type="domain" description="N-acetyltransferase" evidence="1">
    <location>
        <begin position="5"/>
        <end position="160"/>
    </location>
</feature>
<protein>
    <submittedName>
        <fullName evidence="2">GNAT family N-acetyltransferase</fullName>
    </submittedName>
</protein>
<dbReference type="RefSeq" id="WP_108043655.1">
    <property type="nucleotide sequence ID" value="NZ_CAUJPM010000001.1"/>
</dbReference>
<dbReference type="AlphaFoldDB" id="A0A7T3ESP3"/>
<dbReference type="Pfam" id="PF13673">
    <property type="entry name" value="Acetyltransf_10"/>
    <property type="match status" value="1"/>
</dbReference>
<keyword evidence="2" id="KW-0808">Transferase</keyword>
<dbReference type="Proteomes" id="UP000594865">
    <property type="component" value="Chromosome"/>
</dbReference>
<dbReference type="EMBL" id="CP065726">
    <property type="protein sequence ID" value="QPT37243.1"/>
    <property type="molecule type" value="Genomic_DNA"/>
</dbReference>
<dbReference type="InterPro" id="IPR016181">
    <property type="entry name" value="Acyl_CoA_acyltransferase"/>
</dbReference>
<reference evidence="2 3" key="1">
    <citation type="submission" date="2020-12" db="EMBL/GenBank/DDBJ databases">
        <title>FDA dAtabase for Regulatory Grade micrObial Sequences (FDA-ARGOS): Supporting development and validation of Infectious Disease Dx tests.</title>
        <authorList>
            <person name="Sproer C."/>
            <person name="Gronow S."/>
            <person name="Severitt S."/>
            <person name="Schroder I."/>
            <person name="Tallon L."/>
            <person name="Sadzewicz L."/>
            <person name="Zhao X."/>
            <person name="Boylan J."/>
            <person name="Ott S."/>
            <person name="Bowen H."/>
            <person name="Vavikolanu K."/>
            <person name="Mehta A."/>
            <person name="Aluvathingal J."/>
            <person name="Nadendla S."/>
            <person name="Lowell S."/>
            <person name="Myers T."/>
            <person name="Yan Y."/>
            <person name="Sichtig H."/>
        </authorList>
    </citation>
    <scope>NUCLEOTIDE SEQUENCE [LARGE SCALE GENOMIC DNA]</scope>
    <source>
        <strain evidence="2 3">FDAARGOS_871</strain>
    </source>
</reference>
<dbReference type="SUPFAM" id="SSF55729">
    <property type="entry name" value="Acyl-CoA N-acyltransferases (Nat)"/>
    <property type="match status" value="1"/>
</dbReference>
<dbReference type="PROSITE" id="PS51186">
    <property type="entry name" value="GNAT"/>
    <property type="match status" value="1"/>
</dbReference>
<gene>
    <name evidence="2" type="ORF">I6G28_04590</name>
</gene>
<sequence>MSLLTLLRPATVQDCNDIFNVHLHSVQYTCIRSYNEQALQVWEGLLNTDSYLPTISDPDKALWVAEYKGNIQGFFQIDCREAQLDALYVHPLFHNLGLGTSLLYQAETIARQSGLSFLKLYASLNSIPFYLINRYESLGSAILQLDSSIKIKCELMRKHL</sequence>
<evidence type="ECO:0000313" key="3">
    <source>
        <dbReference type="Proteomes" id="UP000594865"/>
    </source>
</evidence>